<dbReference type="AlphaFoldDB" id="A0A0F8WFG6"/>
<proteinExistence type="predicted"/>
<sequence length="197" mass="21684">MKVSDVSQLDDINIVVGNDASNHVWLDLNQTVDANLLSGVWFKWDYDLNQAISNQVGTVDWTTLNYISIIVTEVSGASDFNVFIDDFVITPTPRPIINWQDGTSFCIDLNSNGNNCLDINTSSPAFILPLSSTGDTNKFWIFADLNLLNFTPYDLFDFDFNWGIGVAPTSSARANSPRATTSACVKIPPSFSGTLQK</sequence>
<protein>
    <submittedName>
        <fullName evidence="1">Uncharacterized protein</fullName>
    </submittedName>
</protein>
<dbReference type="EMBL" id="LAZR01069863">
    <property type="protein sequence ID" value="KKK46875.1"/>
    <property type="molecule type" value="Genomic_DNA"/>
</dbReference>
<feature type="non-terminal residue" evidence="1">
    <location>
        <position position="1"/>
    </location>
</feature>
<evidence type="ECO:0000313" key="1">
    <source>
        <dbReference type="EMBL" id="KKK46875.1"/>
    </source>
</evidence>
<name>A0A0F8WFG6_9ZZZZ</name>
<accession>A0A0F8WFG6</accession>
<organism evidence="1">
    <name type="scientific">marine sediment metagenome</name>
    <dbReference type="NCBI Taxonomy" id="412755"/>
    <lineage>
        <taxon>unclassified sequences</taxon>
        <taxon>metagenomes</taxon>
        <taxon>ecological metagenomes</taxon>
    </lineage>
</organism>
<gene>
    <name evidence="1" type="ORF">LCGC14_3160880</name>
</gene>
<comment type="caution">
    <text evidence="1">The sequence shown here is derived from an EMBL/GenBank/DDBJ whole genome shotgun (WGS) entry which is preliminary data.</text>
</comment>
<reference evidence="1" key="1">
    <citation type="journal article" date="2015" name="Nature">
        <title>Complex archaea that bridge the gap between prokaryotes and eukaryotes.</title>
        <authorList>
            <person name="Spang A."/>
            <person name="Saw J.H."/>
            <person name="Jorgensen S.L."/>
            <person name="Zaremba-Niedzwiedzka K."/>
            <person name="Martijn J."/>
            <person name="Lind A.E."/>
            <person name="van Eijk R."/>
            <person name="Schleper C."/>
            <person name="Guy L."/>
            <person name="Ettema T.J."/>
        </authorList>
    </citation>
    <scope>NUCLEOTIDE SEQUENCE</scope>
</reference>